<feature type="domain" description="Filamentous haemagglutinin FhaB/tRNA nuclease CdiA-like TPS" evidence="5">
    <location>
        <begin position="153"/>
        <end position="269"/>
    </location>
</feature>
<dbReference type="InterPro" id="IPR012334">
    <property type="entry name" value="Pectin_lyas_fold"/>
</dbReference>
<dbReference type="InterPro" id="IPR021026">
    <property type="entry name" value="Filamn_hemagglutn_DUF3739"/>
</dbReference>
<sequence>MQPNPLLSLAPPASDASANPSDDAPRKRHRLGRVIRTLHRKPLVQAAALTLLASSAAHAQQAFSSAWFAARGAAQATASQTGRLPNGMPVTTLMDPSAQQQQANAQLQRSIANLSSAAQNIAAMQATQANARAAAANTDATIPDGLTEGGLKVDTNSLTKGWINANAPTQSASNSKTNVNVQQTADKAILNWETFNVGRNTSVNFAQQSDWSVLNRVNDPNARPSRIQGQIHGDGTVLILNRNGVIFGGTSQVDTRNLVAAAAKMTDAQFTTNGLYGANGTAPTFTDALGKVEVQAGANIVTRTPTSVTQGGGYVMLVGREVSNAGTIVTPQGQVALAAGDSFVIRKGVGTDANTPSTTRGNEIAPQLVAQSVAGKVVNTGLLMVPEGDITLAGRDVQQLGTAVSTTTVNTRGTIHLLNSASDTLGKVTLGNGALTSVLISDNGATALDSQRSALMQDSVAQDVLRAGASSGLFDNLSKLSDRRDQSRVEIVSGGNVEFQGNSLTLATGGQLAVSAIGRSFVANGAQLDVSGAVGVSLSMDSNNVKVNVQGNEQRDAPGNRDNAALNNANVYIDRRRLVYVPASVGGYANERWYTPGGLLEVGGYLANQAHGIGEWTAQGGMITLGGNEVVTQMGAAINLSGGTYNVQTGYLNQSWLRGADGQLYNVNTAPTNVLYTGVYNGFEVTHPRWGTSATESYASPLIAPTRVLQNGYTVGRDAGRLSISAPTAVLEGEVIANVYTGPVQTQARPGALTDGYALSQFAVARAGSLTLGQYAGPGRTGAFTTDVEIGAFDDITSRMGVADALDASRANTLWLDVSRLNRTGFGELDLVSAGNIAVKRDLTLDNGGRLSLVAPDVDVSGTITVPSGTVTIANMYLRATDTYPIALLKSDGTASLTLEPGAKIDVRGLWVNGSTDSDSLSKTAFLNGGNVTFDSTRDVTISEGSTIDVSSGGAVLANGKTKGGTGGNVTLIAGDSASNVNISAGTLILNGDIVAYGVNGGGKLTVSTPDAIMIGSNAELAGGLLAAGTTSNVAVKLAEPYTVPAGTPLPFSTVDAHTKLIMDVPLPVNISVATGPTQPTAAPWVVPTGTQVLAYKTDGSIGYAYFNPGDTVPQGTRVFTVTGYNNNNGIPAGTVIPSRVFPQGFAIQPYRVVYSAGTVNSVDVTYPTGSVVPAGTKFSRDVAVAPVPMFNAGDSGSNTPLFAAGFGNYDITGGQGVRVDTGVVLAPVMPVYRFGTNSFTARTGADPASAMEVVLPPLFAENAQTGTLAQRAGASIALRSIAKDYQGNKTGGDVSIGRGASVVVDPGQNITLDSFGQITVDGSLTARGGKITLTSEADNVLPSARNFDVGGKNLGMSTWLGPTASLDVSGFGYTAIDASGRTYGKVSDAGSITLNGGPSFVIVRPGAELNADGAAVTVDTATVSGQPSNAVGRTTLASNGGAISLSTTSGLMLDGNAHAFAGGAGALGGDLSLSLVSAQFQDPAGKIPGNVLPPSQFTVTQARGTPVVLAGPADVSSLTFGLAAVSADQIREGGFASATLASTDYLMFRGDVSLALDKSLRLTANAITSGRPMVGTQTPTINTVRLSAPYVSFSATPAVYRDGYRSGAIGNTSANSVPTNATFEVDANLIDIQGPISFGASTAYYDTATNQFVGTPSQGFKTTRFVSQGDIRFLPTTELQAGTSIMSGWDMDFVGAQIYPTTGAMANIIAGSGNPNYDATLTLGRSTADVPDVPMSVFGTLYLAAPNIMQGGVLRAPFGVLIFGQAGAVPGQVPGVKRVELLPGSVTSVSTNGLTMPYGGTFDGVTYNYNGASIAALGAGGFTSGGWGISSGIRLEGESVAVDRGAVLDLSGGGSLTGAGFVTGRGGSVNVLTTPLVNANPTMTLSKAGNRVYAIVPGYASSYAPVSPENGGGDPAIGQRITLGAGVPGLPAGTYTLLPSNYALLPGAFRVEIGGTGQNLPATATAAGNGTYLTSGYTSIANTSGRSQLPSTVLVTSADAVRRYSQFNEQSYSDFLTTQAAQFGNIPPLLPRDGKALDIQFDTPSQVPTTPVFTFDGTARFQAAPGGVAGQAAVERIGEITTGNRTAGYTGVSVSADALSAIEAPRLSINGTAAVTLGQQYMIIGRGNSDLFLRDGVTLSAGEIYLVGANGTNITLGNNVTLTTIGKGPAPFDTATTGLPYTPFANTVLAVSNGDIEFAGPQTSNGTITIGAGSGLFSEGTVVFSTNGASQLDPTARFGARNISLAVGSLNVGDAAQIATAGNPAGMMFNQTMLSTLMQGDPTSGAPALEKLTLGAANAINVFGSRNLDTRGSGVEVVLKTPAIYGYGGSADHATVAADRLTWNGVAGASAPAIAAGGPGTGSGTLSLVAREIDLGQFSSTDTTNVTRTIYGFGNVDLTASERIVSAGRSTLFVYQAPSTQSGAVFGQSGTGGNLTLATPLLSATQKSVTGYVAGGALNVVAPAGTAPSAATSTIAGAEIDLTGDSVRLGSTVLLPSGKLAVDATNDIVLADGSRIDLSGQKSAVQDATVYGFGGTLLLTSAQGNVTQSAGSVMDVSAQNNNAGDIVIDAGNGTVALNGQLRGAANTGYLSGDFGASAGSFADFAGLNASLTTGGFFDARSFVQKHGDLNVGNGVKAHNVNISVDGGSLTVDGTIDASGSASGTIRLSAANGLTLSGTSLLDAHSTKLQVDSYGAPIEAKNRGHIELTTASGTMTLSPGATLDLSTPGGTNYGEVILNAVRTSETSGDIAINASGPLNIRGANSVALNGFWTYNLPAGSGISQGTLDGYDAASTSFINAAAANSFLATRTAGLSALGSAYHLRPGVQIASVGDLSTIGDIDLAKFRYGPNANRDPNSASYGAGEPMALVVRAGGNLTIGGSISDGFRASAGAPAQFSLIDVTTAPYFKKQTNVVGGATFTYWFDENNDLYLANAWTVPNDAFYNWWTINWWGPYVDTQGNSYNPGDTIPAGTTLSASNSYGFGFEAGNMPAFSALTSPAVAPSPATSPGAAMLAAGSLSTSLRLVGGADLASADQRAMRTTRALAGQGNVTLSDASYNNGQRATTFSLLRTGTGNLDILAAGSFSEATPFGVYTAGTTSAPILAANGTDPYNLPNTASAGGVNVWYPEHGGDVLISAQQDVTGNIQMNDNSSRYVDSNITSNWLWRQGGAGLTTDPTAWGINFGAMVKVNPYNVTPGIVGFQGIGTLGGGNLTLIAGRNAGVMASDNVLKSTGLDLAVASTGRVLADGTVVQTGGGDLTVKVGGMLNGRASVVAADRPGDYFGSVTALRGDTTIDAGSIGATAPYGNGAYWKSYDPRAQPITTIKGVTVTRGPMVVPGDGVVSVSARGDLVLGGVGDAGMTLGTDVDGSYYTSATGTVSKGGNTRFTLYRPETGIRLFTAGGDVVPLDGGVGSDGSTSTNGTSYLPGSLSVVAANGDIRFNTALTPSDPRGNIELISSPVGQLDMLAAGSIYGQGATVAMSGADMSSLATPRHPFFQALKVSNLNSASVDAAILRTSNNPLAYGEDTVTSLLHAQDSVAARVYAGIDIDDLSLGLTIPKLINDPVAGFIPTHSTWYIAAKPFEVMAGRDIVGVGATPNTFLNPTGSDISRMQAGRDILFQSANIVGPGLLQMQAGRNLYQGYYGMLTSVGDVIHPSNTAGGADISVLAGVGANGPDYASFAKLYFDPANQLFTGATLAGSGKVAHAYGDELVKWLADRFGYTGTASDALAYFLALPSPQQGAFVRQVYFKELLAGGREYNDVGSPRYGSYLRGRDAIATLFPSLNAQGQPIDYTGAITMFSSVTGMNNVGGVNIPITADAGVRTNFGGSIQMLNPGGRTLVGVEGVTPGATAGVVTQGEGDIALYSRDSILLGLSRIMTTFGGSIQAWSAQGDINAGRGSKTTVLYTPPKRVYDNVGDVTLSPAAPSNGAGIATLAPLPEVPPGDVDLVAPLGTIDAGEAGVRVSGNVNFAALAVVNAANVQVQGKSTGLPVIAAVNVGALTNASATASQAANAAQDAMARERVSQRQNAPSIFSVRMLSAGDGSGPSADQKGGAAGGATAAKIGYDPSSAFQLVGNGELTEAQKMQLTREEKAHL</sequence>
<dbReference type="RefSeq" id="WP_150738437.1">
    <property type="nucleotide sequence ID" value="NZ_CABPSP010000006.1"/>
</dbReference>
<dbReference type="NCBIfam" id="TIGR01901">
    <property type="entry name" value="adhes_NPXG"/>
    <property type="match status" value="1"/>
</dbReference>
<name>A0A5E5A1R4_9BURK</name>
<evidence type="ECO:0000313" key="6">
    <source>
        <dbReference type="EMBL" id="VVE66997.1"/>
    </source>
</evidence>
<protein>
    <submittedName>
        <fullName evidence="6">Heme/hemopexin-binding protein</fullName>
    </submittedName>
</protein>
<dbReference type="InterPro" id="IPR050909">
    <property type="entry name" value="Bact_Autotransporter_VF"/>
</dbReference>
<dbReference type="InterPro" id="IPR008638">
    <property type="entry name" value="FhaB/CdiA-like_TPS"/>
</dbReference>
<dbReference type="Pfam" id="PF05860">
    <property type="entry name" value="TPS"/>
    <property type="match status" value="1"/>
</dbReference>
<dbReference type="EMBL" id="CABPSP010000006">
    <property type="protein sequence ID" value="VVE66997.1"/>
    <property type="molecule type" value="Genomic_DNA"/>
</dbReference>
<dbReference type="SUPFAM" id="SSF51126">
    <property type="entry name" value="Pectin lyase-like"/>
    <property type="match status" value="1"/>
</dbReference>
<dbReference type="Proteomes" id="UP000383122">
    <property type="component" value="Unassembled WGS sequence"/>
</dbReference>
<evidence type="ECO:0000256" key="4">
    <source>
        <dbReference type="SAM" id="MobiDB-lite"/>
    </source>
</evidence>
<proteinExistence type="predicted"/>
<evidence type="ECO:0000256" key="2">
    <source>
        <dbReference type="ARBA" id="ARBA00022525"/>
    </source>
</evidence>
<evidence type="ECO:0000313" key="7">
    <source>
        <dbReference type="Proteomes" id="UP000383122"/>
    </source>
</evidence>
<keyword evidence="7" id="KW-1185">Reference proteome</keyword>
<feature type="region of interest" description="Disordered" evidence="4">
    <location>
        <begin position="1"/>
        <end position="27"/>
    </location>
</feature>
<evidence type="ECO:0000256" key="1">
    <source>
        <dbReference type="ARBA" id="ARBA00004613"/>
    </source>
</evidence>
<keyword evidence="3" id="KW-0732">Signal</keyword>
<dbReference type="SMART" id="SM00912">
    <property type="entry name" value="Haemagg_act"/>
    <property type="match status" value="1"/>
</dbReference>
<dbReference type="GO" id="GO:0005576">
    <property type="term" value="C:extracellular region"/>
    <property type="evidence" value="ECO:0007669"/>
    <property type="project" value="UniProtKB-SubCell"/>
</dbReference>
<organism evidence="6 7">
    <name type="scientific">Pandoraea anapnoica</name>
    <dbReference type="NCBI Taxonomy" id="2508301"/>
    <lineage>
        <taxon>Bacteria</taxon>
        <taxon>Pseudomonadati</taxon>
        <taxon>Pseudomonadota</taxon>
        <taxon>Betaproteobacteria</taxon>
        <taxon>Burkholderiales</taxon>
        <taxon>Burkholderiaceae</taxon>
        <taxon>Pandoraea</taxon>
    </lineage>
</organism>
<dbReference type="PANTHER" id="PTHR12338">
    <property type="entry name" value="AUTOTRANSPORTER"/>
    <property type="match status" value="1"/>
</dbReference>
<dbReference type="OrthoDB" id="218680at2"/>
<feature type="compositionally biased region" description="Low complexity" evidence="4">
    <location>
        <begin position="1"/>
        <end position="22"/>
    </location>
</feature>
<keyword evidence="2" id="KW-0964">Secreted</keyword>
<comment type="subcellular location">
    <subcellularLocation>
        <location evidence="1">Secreted</location>
    </subcellularLocation>
</comment>
<feature type="region of interest" description="Disordered" evidence="4">
    <location>
        <begin position="4040"/>
        <end position="4061"/>
    </location>
</feature>
<evidence type="ECO:0000256" key="3">
    <source>
        <dbReference type="ARBA" id="ARBA00022729"/>
    </source>
</evidence>
<evidence type="ECO:0000259" key="5">
    <source>
        <dbReference type="SMART" id="SM00912"/>
    </source>
</evidence>
<dbReference type="InterPro" id="IPR011050">
    <property type="entry name" value="Pectin_lyase_fold/virulence"/>
</dbReference>
<dbReference type="PANTHER" id="PTHR12338:SF8">
    <property type="entry name" value="HEME_HEMOPEXIN-BINDING PROTEIN"/>
    <property type="match status" value="1"/>
</dbReference>
<dbReference type="Gene3D" id="2.160.20.10">
    <property type="entry name" value="Single-stranded right-handed beta-helix, Pectin lyase-like"/>
    <property type="match status" value="2"/>
</dbReference>
<reference evidence="6 7" key="1">
    <citation type="submission" date="2019-08" db="EMBL/GenBank/DDBJ databases">
        <authorList>
            <person name="Peeters C."/>
        </authorList>
    </citation>
    <scope>NUCLEOTIDE SEQUENCE [LARGE SCALE GENOMIC DNA]</scope>
    <source>
        <strain evidence="6 7">LMG 31117</strain>
    </source>
</reference>
<accession>A0A5E5A1R4</accession>
<dbReference type="Pfam" id="PF12545">
    <property type="entry name" value="DUF3739"/>
    <property type="match status" value="1"/>
</dbReference>
<gene>
    <name evidence="6" type="primary">hxuA_1</name>
    <name evidence="6" type="ORF">PAN31117_02471</name>
</gene>